<evidence type="ECO:0000256" key="1">
    <source>
        <dbReference type="ARBA" id="ARBA00004196"/>
    </source>
</evidence>
<dbReference type="RefSeq" id="WP_286050539.1">
    <property type="nucleotide sequence ID" value="NZ_JASVWF010000001.1"/>
</dbReference>
<dbReference type="PANTHER" id="PTHR42852:SF6">
    <property type="entry name" value="THIOL:DISULFIDE INTERCHANGE PROTEIN DSBE"/>
    <property type="match status" value="1"/>
</dbReference>
<dbReference type="Gene3D" id="3.40.30.10">
    <property type="entry name" value="Glutaredoxin"/>
    <property type="match status" value="1"/>
</dbReference>
<dbReference type="InterPro" id="IPR017937">
    <property type="entry name" value="Thioredoxin_CS"/>
</dbReference>
<dbReference type="PROSITE" id="PS51352">
    <property type="entry name" value="THIOREDOXIN_2"/>
    <property type="match status" value="1"/>
</dbReference>
<name>A0ABT7M431_9PSEU</name>
<dbReference type="SUPFAM" id="SSF52833">
    <property type="entry name" value="Thioredoxin-like"/>
    <property type="match status" value="1"/>
</dbReference>
<dbReference type="PANTHER" id="PTHR42852">
    <property type="entry name" value="THIOL:DISULFIDE INTERCHANGE PROTEIN DSBE"/>
    <property type="match status" value="1"/>
</dbReference>
<evidence type="ECO:0000256" key="6">
    <source>
        <dbReference type="SAM" id="Phobius"/>
    </source>
</evidence>
<proteinExistence type="predicted"/>
<protein>
    <submittedName>
        <fullName evidence="8">TlpA disulfide reductase family protein</fullName>
    </submittedName>
</protein>
<evidence type="ECO:0000259" key="7">
    <source>
        <dbReference type="PROSITE" id="PS51352"/>
    </source>
</evidence>
<dbReference type="CDD" id="cd02966">
    <property type="entry name" value="TlpA_like_family"/>
    <property type="match status" value="1"/>
</dbReference>
<dbReference type="PROSITE" id="PS00194">
    <property type="entry name" value="THIOREDOXIN_1"/>
    <property type="match status" value="1"/>
</dbReference>
<organism evidence="8 9">
    <name type="scientific">Actinomycetospora termitidis</name>
    <dbReference type="NCBI Taxonomy" id="3053470"/>
    <lineage>
        <taxon>Bacteria</taxon>
        <taxon>Bacillati</taxon>
        <taxon>Actinomycetota</taxon>
        <taxon>Actinomycetes</taxon>
        <taxon>Pseudonocardiales</taxon>
        <taxon>Pseudonocardiaceae</taxon>
        <taxon>Actinomycetospora</taxon>
    </lineage>
</organism>
<keyword evidence="6" id="KW-0472">Membrane</keyword>
<dbReference type="InterPro" id="IPR013740">
    <property type="entry name" value="Redoxin"/>
</dbReference>
<evidence type="ECO:0000313" key="8">
    <source>
        <dbReference type="EMBL" id="MDL5154502.1"/>
    </source>
</evidence>
<feature type="domain" description="Thioredoxin" evidence="7">
    <location>
        <begin position="59"/>
        <end position="210"/>
    </location>
</feature>
<comment type="caution">
    <text evidence="8">The sequence shown here is derived from an EMBL/GenBank/DDBJ whole genome shotgun (WGS) entry which is preliminary data.</text>
</comment>
<evidence type="ECO:0000256" key="4">
    <source>
        <dbReference type="ARBA" id="ARBA00023157"/>
    </source>
</evidence>
<keyword evidence="6" id="KW-1133">Transmembrane helix</keyword>
<dbReference type="InterPro" id="IPR013766">
    <property type="entry name" value="Thioredoxin_domain"/>
</dbReference>
<dbReference type="Proteomes" id="UP001231924">
    <property type="component" value="Unassembled WGS sequence"/>
</dbReference>
<feature type="transmembrane region" description="Helical" evidence="6">
    <location>
        <begin position="6"/>
        <end position="24"/>
    </location>
</feature>
<keyword evidence="6" id="KW-0812">Transmembrane</keyword>
<accession>A0ABT7M431</accession>
<gene>
    <name evidence="8" type="ORF">QRT03_00880</name>
</gene>
<dbReference type="InterPro" id="IPR036249">
    <property type="entry name" value="Thioredoxin-like_sf"/>
</dbReference>
<evidence type="ECO:0000256" key="5">
    <source>
        <dbReference type="ARBA" id="ARBA00023284"/>
    </source>
</evidence>
<keyword evidence="9" id="KW-1185">Reference proteome</keyword>
<evidence type="ECO:0000256" key="2">
    <source>
        <dbReference type="ARBA" id="ARBA00022748"/>
    </source>
</evidence>
<dbReference type="EMBL" id="JASVWF010000001">
    <property type="protein sequence ID" value="MDL5154502.1"/>
    <property type="molecule type" value="Genomic_DNA"/>
</dbReference>
<dbReference type="Pfam" id="PF08534">
    <property type="entry name" value="Redoxin"/>
    <property type="match status" value="1"/>
</dbReference>
<keyword evidence="2" id="KW-0201">Cytochrome c-type biogenesis</keyword>
<reference evidence="8 9" key="1">
    <citation type="submission" date="2023-06" db="EMBL/GenBank/DDBJ databases">
        <title>Actinomycetospora Odt1-22.</title>
        <authorList>
            <person name="Supong K."/>
        </authorList>
    </citation>
    <scope>NUCLEOTIDE SEQUENCE [LARGE SCALE GENOMIC DNA]</scope>
    <source>
        <strain evidence="8 9">Odt1-22</strain>
    </source>
</reference>
<keyword evidence="4" id="KW-1015">Disulfide bond</keyword>
<keyword evidence="3" id="KW-0735">Signal-anchor</keyword>
<sequence length="210" mass="20912">MTRTEVGSTLLVLILVVVGIIALWPRDSSSVPDAGSVLASSAPAAADPADLARARAGAALAPCPAPSSAVVAPAPLAGLRLECLGAPGTVDLAAALPGRVTLVNLWASWCGPCREEMPAIGAYAAQPGAASVLGVDVADDPADALDLMAALGVRYPSVTDPQQVVGRRLGAPPVLPASLVVRADGTVVPLPPQVFATPDQVRAAVTRAAA</sequence>
<keyword evidence="5" id="KW-0676">Redox-active center</keyword>
<evidence type="ECO:0000313" key="9">
    <source>
        <dbReference type="Proteomes" id="UP001231924"/>
    </source>
</evidence>
<comment type="subcellular location">
    <subcellularLocation>
        <location evidence="1">Cell envelope</location>
    </subcellularLocation>
</comment>
<evidence type="ECO:0000256" key="3">
    <source>
        <dbReference type="ARBA" id="ARBA00022968"/>
    </source>
</evidence>
<dbReference type="InterPro" id="IPR050553">
    <property type="entry name" value="Thioredoxin_ResA/DsbE_sf"/>
</dbReference>